<dbReference type="GO" id="GO:0032259">
    <property type="term" value="P:methylation"/>
    <property type="evidence" value="ECO:0007669"/>
    <property type="project" value="UniProtKB-KW"/>
</dbReference>
<evidence type="ECO:0000256" key="2">
    <source>
        <dbReference type="ARBA" id="ARBA00022679"/>
    </source>
</evidence>
<evidence type="ECO:0000256" key="1">
    <source>
        <dbReference type="ARBA" id="ARBA00022603"/>
    </source>
</evidence>
<dbReference type="InterPro" id="IPR001525">
    <property type="entry name" value="C5_MeTfrase"/>
</dbReference>
<keyword evidence="1 4" id="KW-0489">Methyltransferase</keyword>
<dbReference type="OrthoDB" id="9813719at2"/>
<dbReference type="Proteomes" id="UP000269154">
    <property type="component" value="Unassembled WGS sequence"/>
</dbReference>
<keyword evidence="3" id="KW-0680">Restriction system</keyword>
<dbReference type="EMBL" id="RCBY01000128">
    <property type="protein sequence ID" value="RQH35248.1"/>
    <property type="molecule type" value="Genomic_DNA"/>
</dbReference>
<evidence type="ECO:0000313" key="4">
    <source>
        <dbReference type="EMBL" id="RQH35248.1"/>
    </source>
</evidence>
<comment type="caution">
    <text evidence="4">The sequence shown here is derived from an EMBL/GenBank/DDBJ whole genome shotgun (WGS) entry which is preliminary data.</text>
</comment>
<keyword evidence="5" id="KW-1185">Reference proteome</keyword>
<dbReference type="GO" id="GO:0009307">
    <property type="term" value="P:DNA restriction-modification system"/>
    <property type="evidence" value="ECO:0007669"/>
    <property type="project" value="UniProtKB-KW"/>
</dbReference>
<evidence type="ECO:0000313" key="5">
    <source>
        <dbReference type="Proteomes" id="UP000269154"/>
    </source>
</evidence>
<gene>
    <name evidence="4" type="ORF">D5R40_20220</name>
</gene>
<dbReference type="Pfam" id="PF00145">
    <property type="entry name" value="DNA_methylase"/>
    <property type="match status" value="1"/>
</dbReference>
<dbReference type="InterPro" id="IPR029063">
    <property type="entry name" value="SAM-dependent_MTases_sf"/>
</dbReference>
<accession>A0A3N6MNW6</accession>
<dbReference type="Gene3D" id="3.40.50.150">
    <property type="entry name" value="Vaccinia Virus protein VP39"/>
    <property type="match status" value="1"/>
</dbReference>
<dbReference type="AlphaFoldDB" id="A0A3N6MNW6"/>
<sequence>MLTKGDNKLNNINTLKAIELFSGIGGFCLGMKAANIETIWANDINELCCQVYQSNFGSDSIVLGDINKIQISNICRICSLNGIS</sequence>
<name>A0A3N6MNW6_9CYAN</name>
<organism evidence="4 5">
    <name type="scientific">Okeania hirsuta</name>
    <dbReference type="NCBI Taxonomy" id="1458930"/>
    <lineage>
        <taxon>Bacteria</taxon>
        <taxon>Bacillati</taxon>
        <taxon>Cyanobacteriota</taxon>
        <taxon>Cyanophyceae</taxon>
        <taxon>Oscillatoriophycideae</taxon>
        <taxon>Oscillatoriales</taxon>
        <taxon>Microcoleaceae</taxon>
        <taxon>Okeania</taxon>
    </lineage>
</organism>
<keyword evidence="2 4" id="KW-0808">Transferase</keyword>
<proteinExistence type="predicted"/>
<reference evidence="4 5" key="1">
    <citation type="journal article" date="2018" name="ACS Chem. Biol.">
        <title>Ketoreductase domain dysfunction expands chemodiversity: malyngamide biosynthesis in the cyanobacterium Okeania hirsuta.</title>
        <authorList>
            <person name="Moss N.A."/>
            <person name="Leao T."/>
            <person name="Rankin M."/>
            <person name="McCullough T.M."/>
            <person name="Qu P."/>
            <person name="Korobeynikov A."/>
            <person name="Smith J.L."/>
            <person name="Gerwick L."/>
            <person name="Gerwick W.H."/>
        </authorList>
    </citation>
    <scope>NUCLEOTIDE SEQUENCE [LARGE SCALE GENOMIC DNA]</scope>
    <source>
        <strain evidence="4 5">PAB10Feb10-1</strain>
    </source>
</reference>
<evidence type="ECO:0000256" key="3">
    <source>
        <dbReference type="ARBA" id="ARBA00022747"/>
    </source>
</evidence>
<protein>
    <submittedName>
        <fullName evidence="4">DNA cytosine methyltransferase</fullName>
    </submittedName>
</protein>
<dbReference type="GO" id="GO:0008168">
    <property type="term" value="F:methyltransferase activity"/>
    <property type="evidence" value="ECO:0007669"/>
    <property type="project" value="UniProtKB-KW"/>
</dbReference>
<dbReference type="SUPFAM" id="SSF53335">
    <property type="entry name" value="S-adenosyl-L-methionine-dependent methyltransferases"/>
    <property type="match status" value="1"/>
</dbReference>